<accession>A0A0R1L1W1</accession>
<dbReference type="OrthoDB" id="9811381at2"/>
<gene>
    <name evidence="6" type="primary">nusB</name>
    <name evidence="8" type="ORF">FD17_GL000090</name>
</gene>
<keyword evidence="4 6" id="KW-0805">Transcription regulation</keyword>
<dbReference type="HAMAP" id="MF_00073">
    <property type="entry name" value="NusB"/>
    <property type="match status" value="1"/>
</dbReference>
<evidence type="ECO:0000256" key="6">
    <source>
        <dbReference type="HAMAP-Rule" id="MF_00073"/>
    </source>
</evidence>
<feature type="domain" description="NusB/RsmB/TIM44" evidence="7">
    <location>
        <begin position="6"/>
        <end position="131"/>
    </location>
</feature>
<dbReference type="GO" id="GO:0031564">
    <property type="term" value="P:transcription antitermination"/>
    <property type="evidence" value="ECO:0007669"/>
    <property type="project" value="UniProtKB-KW"/>
</dbReference>
<dbReference type="RefSeq" id="WP_057822658.1">
    <property type="nucleotide sequence ID" value="NZ_AZEA01000001.1"/>
</dbReference>
<reference evidence="8 9" key="1">
    <citation type="journal article" date="2015" name="Genome Announc.">
        <title>Expanding the biotechnology potential of lactobacilli through comparative genomics of 213 strains and associated genera.</title>
        <authorList>
            <person name="Sun Z."/>
            <person name="Harris H.M."/>
            <person name="McCann A."/>
            <person name="Guo C."/>
            <person name="Argimon S."/>
            <person name="Zhang W."/>
            <person name="Yang X."/>
            <person name="Jeffery I.B."/>
            <person name="Cooney J.C."/>
            <person name="Kagawa T.F."/>
            <person name="Liu W."/>
            <person name="Song Y."/>
            <person name="Salvetti E."/>
            <person name="Wrobel A."/>
            <person name="Rasinkangas P."/>
            <person name="Parkhill J."/>
            <person name="Rea M.C."/>
            <person name="O'Sullivan O."/>
            <person name="Ritari J."/>
            <person name="Douillard F.P."/>
            <person name="Paul Ross R."/>
            <person name="Yang R."/>
            <person name="Briner A.E."/>
            <person name="Felis G.E."/>
            <person name="de Vos W.M."/>
            <person name="Barrangou R."/>
            <person name="Klaenhammer T.R."/>
            <person name="Caufield P.W."/>
            <person name="Cui Y."/>
            <person name="Zhang H."/>
            <person name="O'Toole P.W."/>
        </authorList>
    </citation>
    <scope>NUCLEOTIDE SEQUENCE [LARGE SCALE GENOMIC DNA]</scope>
    <source>
        <strain evidence="8 9">DSM 19904</strain>
    </source>
</reference>
<comment type="caution">
    <text evidence="8">The sequence shown here is derived from an EMBL/GenBank/DDBJ whole genome shotgun (WGS) entry which is preliminary data.</text>
</comment>
<evidence type="ECO:0000256" key="1">
    <source>
        <dbReference type="ARBA" id="ARBA00005952"/>
    </source>
</evidence>
<dbReference type="PATRIC" id="fig|1423808.3.peg.90"/>
<dbReference type="InterPro" id="IPR035926">
    <property type="entry name" value="NusB-like_sf"/>
</dbReference>
<dbReference type="PANTHER" id="PTHR11078">
    <property type="entry name" value="N UTILIZATION SUBSTANCE PROTEIN B-RELATED"/>
    <property type="match status" value="1"/>
</dbReference>
<dbReference type="GO" id="GO:0005829">
    <property type="term" value="C:cytosol"/>
    <property type="evidence" value="ECO:0007669"/>
    <property type="project" value="TreeGrafter"/>
</dbReference>
<dbReference type="NCBIfam" id="NF001223">
    <property type="entry name" value="PRK00202.1-1"/>
    <property type="match status" value="1"/>
</dbReference>
<keyword evidence="5 6" id="KW-0804">Transcription</keyword>
<dbReference type="InterPro" id="IPR011605">
    <property type="entry name" value="NusB_fam"/>
</dbReference>
<evidence type="ECO:0000259" key="7">
    <source>
        <dbReference type="Pfam" id="PF01029"/>
    </source>
</evidence>
<dbReference type="SUPFAM" id="SSF48013">
    <property type="entry name" value="NusB-like"/>
    <property type="match status" value="1"/>
</dbReference>
<dbReference type="GO" id="GO:0003723">
    <property type="term" value="F:RNA binding"/>
    <property type="evidence" value="ECO:0007669"/>
    <property type="project" value="UniProtKB-UniRule"/>
</dbReference>
<sequence length="137" mass="15958">MELTRHQIREIAFQTLFALNTNDQTDWKDFFQVLTSGKYGDDYPEYLHQLISGVLEHKSEIDKTIEKYLASSWSLERIARTDLIILEIAIYEMVYVDDMPAKVSINEAIELAKKFSDDRSRKFVNGILSHALEELVK</sequence>
<keyword evidence="2 6" id="KW-0889">Transcription antitermination</keyword>
<evidence type="ECO:0000313" key="9">
    <source>
        <dbReference type="Proteomes" id="UP000051581"/>
    </source>
</evidence>
<comment type="function">
    <text evidence="6">Involved in transcription antitermination. Required for transcription of ribosomal RNA (rRNA) genes. Binds specifically to the boxA antiterminator sequence of the ribosomal RNA (rrn) operons.</text>
</comment>
<dbReference type="GO" id="GO:0006353">
    <property type="term" value="P:DNA-templated transcription termination"/>
    <property type="evidence" value="ECO:0007669"/>
    <property type="project" value="UniProtKB-UniRule"/>
</dbReference>
<evidence type="ECO:0000256" key="3">
    <source>
        <dbReference type="ARBA" id="ARBA00022884"/>
    </source>
</evidence>
<proteinExistence type="inferred from homology"/>
<organism evidence="8 9">
    <name type="scientific">Lentilactobacillus sunkii DSM 19904</name>
    <dbReference type="NCBI Taxonomy" id="1423808"/>
    <lineage>
        <taxon>Bacteria</taxon>
        <taxon>Bacillati</taxon>
        <taxon>Bacillota</taxon>
        <taxon>Bacilli</taxon>
        <taxon>Lactobacillales</taxon>
        <taxon>Lactobacillaceae</taxon>
        <taxon>Lentilactobacillus</taxon>
    </lineage>
</organism>
<dbReference type="InterPro" id="IPR006027">
    <property type="entry name" value="NusB_RsmB_TIM44"/>
</dbReference>
<keyword evidence="3 6" id="KW-0694">RNA-binding</keyword>
<dbReference type="AlphaFoldDB" id="A0A0R1L1W1"/>
<evidence type="ECO:0000256" key="4">
    <source>
        <dbReference type="ARBA" id="ARBA00023015"/>
    </source>
</evidence>
<dbReference type="Gene3D" id="1.10.940.10">
    <property type="entry name" value="NusB-like"/>
    <property type="match status" value="1"/>
</dbReference>
<evidence type="ECO:0000313" key="8">
    <source>
        <dbReference type="EMBL" id="KRK89854.1"/>
    </source>
</evidence>
<dbReference type="NCBIfam" id="TIGR01951">
    <property type="entry name" value="nusB"/>
    <property type="match status" value="1"/>
</dbReference>
<keyword evidence="9" id="KW-1185">Reference proteome</keyword>
<name>A0A0R1L1W1_9LACO</name>
<evidence type="ECO:0000256" key="2">
    <source>
        <dbReference type="ARBA" id="ARBA00022814"/>
    </source>
</evidence>
<dbReference type="PANTHER" id="PTHR11078:SF3">
    <property type="entry name" value="ANTITERMINATION NUSB DOMAIN-CONTAINING PROTEIN"/>
    <property type="match status" value="1"/>
</dbReference>
<comment type="similarity">
    <text evidence="1 6">Belongs to the NusB family.</text>
</comment>
<dbReference type="Proteomes" id="UP000051581">
    <property type="component" value="Unassembled WGS sequence"/>
</dbReference>
<evidence type="ECO:0000256" key="5">
    <source>
        <dbReference type="ARBA" id="ARBA00023163"/>
    </source>
</evidence>
<dbReference type="Pfam" id="PF01029">
    <property type="entry name" value="NusB"/>
    <property type="match status" value="1"/>
</dbReference>
<dbReference type="EMBL" id="AZEA01000001">
    <property type="protein sequence ID" value="KRK89854.1"/>
    <property type="molecule type" value="Genomic_DNA"/>
</dbReference>
<protein>
    <recommendedName>
        <fullName evidence="6">Transcription antitermination protein NusB</fullName>
    </recommendedName>
    <alternativeName>
        <fullName evidence="6">Antitermination factor NusB</fullName>
    </alternativeName>
</protein>